<evidence type="ECO:0000313" key="2">
    <source>
        <dbReference type="EMBL" id="EIW84491.1"/>
    </source>
</evidence>
<reference evidence="3" key="1">
    <citation type="journal article" date="2012" name="Science">
        <title>The Paleozoic origin of enzymatic lignin decomposition reconstructed from 31 fungal genomes.</title>
        <authorList>
            <person name="Floudas D."/>
            <person name="Binder M."/>
            <person name="Riley R."/>
            <person name="Barry K."/>
            <person name="Blanchette R.A."/>
            <person name="Henrissat B."/>
            <person name="Martinez A.T."/>
            <person name="Otillar R."/>
            <person name="Spatafora J.W."/>
            <person name="Yadav J.S."/>
            <person name="Aerts A."/>
            <person name="Benoit I."/>
            <person name="Boyd A."/>
            <person name="Carlson A."/>
            <person name="Copeland A."/>
            <person name="Coutinho P.M."/>
            <person name="de Vries R.P."/>
            <person name="Ferreira P."/>
            <person name="Findley K."/>
            <person name="Foster B."/>
            <person name="Gaskell J."/>
            <person name="Glotzer D."/>
            <person name="Gorecki P."/>
            <person name="Heitman J."/>
            <person name="Hesse C."/>
            <person name="Hori C."/>
            <person name="Igarashi K."/>
            <person name="Jurgens J.A."/>
            <person name="Kallen N."/>
            <person name="Kersten P."/>
            <person name="Kohler A."/>
            <person name="Kuees U."/>
            <person name="Kumar T.K.A."/>
            <person name="Kuo A."/>
            <person name="LaButti K."/>
            <person name="Larrondo L.F."/>
            <person name="Lindquist E."/>
            <person name="Ling A."/>
            <person name="Lombard V."/>
            <person name="Lucas S."/>
            <person name="Lundell T."/>
            <person name="Martin R."/>
            <person name="McLaughlin D.J."/>
            <person name="Morgenstern I."/>
            <person name="Morin E."/>
            <person name="Murat C."/>
            <person name="Nagy L.G."/>
            <person name="Nolan M."/>
            <person name="Ohm R.A."/>
            <person name="Patyshakuliyeva A."/>
            <person name="Rokas A."/>
            <person name="Ruiz-Duenas F.J."/>
            <person name="Sabat G."/>
            <person name="Salamov A."/>
            <person name="Samejima M."/>
            <person name="Schmutz J."/>
            <person name="Slot J.C."/>
            <person name="St John F."/>
            <person name="Stenlid J."/>
            <person name="Sun H."/>
            <person name="Sun S."/>
            <person name="Syed K."/>
            <person name="Tsang A."/>
            <person name="Wiebenga A."/>
            <person name="Young D."/>
            <person name="Pisabarro A."/>
            <person name="Eastwood D.C."/>
            <person name="Martin F."/>
            <person name="Cullen D."/>
            <person name="Grigoriev I.V."/>
            <person name="Hibbett D.S."/>
        </authorList>
    </citation>
    <scope>NUCLEOTIDE SEQUENCE [LARGE SCALE GENOMIC DNA]</scope>
    <source>
        <strain evidence="3">RWD-64-598 SS2</strain>
    </source>
</reference>
<dbReference type="EMBL" id="JH711575">
    <property type="protein sequence ID" value="EIW84491.1"/>
    <property type="molecule type" value="Genomic_DNA"/>
</dbReference>
<evidence type="ECO:0000313" key="3">
    <source>
        <dbReference type="Proteomes" id="UP000053558"/>
    </source>
</evidence>
<protein>
    <submittedName>
        <fullName evidence="2">Uncharacterized protein</fullName>
    </submittedName>
</protein>
<feature type="transmembrane region" description="Helical" evidence="1">
    <location>
        <begin position="35"/>
        <end position="57"/>
    </location>
</feature>
<sequence>HWIMTVYIFFHAFAIYEGGREPQYYYTYAGQHAEAVQTAFLIATLITVDIVLIYRLWMVWNRHIMVVVLPILSLVGLLVGGTFQVYSFAAANVKGGANDPNLARWILANCSFILTTNVYCTTMIVWRVWRTKRDTVQ</sequence>
<dbReference type="KEGG" id="cput:CONPUDRAFT_26322"/>
<keyword evidence="1" id="KW-0472">Membrane</keyword>
<dbReference type="Proteomes" id="UP000053558">
    <property type="component" value="Unassembled WGS sequence"/>
</dbReference>
<accession>A0A5M3N0S5</accession>
<evidence type="ECO:0000256" key="1">
    <source>
        <dbReference type="SAM" id="Phobius"/>
    </source>
</evidence>
<dbReference type="AlphaFoldDB" id="A0A5M3N0S5"/>
<dbReference type="GeneID" id="19206605"/>
<keyword evidence="1" id="KW-1133">Transmembrane helix</keyword>
<dbReference type="OMA" id="ITYICAD"/>
<name>A0A5M3N0S5_CONPW</name>
<gene>
    <name evidence="2" type="ORF">CONPUDRAFT_26322</name>
</gene>
<keyword evidence="3" id="KW-1185">Reference proteome</keyword>
<organism evidence="2 3">
    <name type="scientific">Coniophora puteana (strain RWD-64-598)</name>
    <name type="common">Brown rot fungus</name>
    <dbReference type="NCBI Taxonomy" id="741705"/>
    <lineage>
        <taxon>Eukaryota</taxon>
        <taxon>Fungi</taxon>
        <taxon>Dikarya</taxon>
        <taxon>Basidiomycota</taxon>
        <taxon>Agaricomycotina</taxon>
        <taxon>Agaricomycetes</taxon>
        <taxon>Agaricomycetidae</taxon>
        <taxon>Boletales</taxon>
        <taxon>Coniophorineae</taxon>
        <taxon>Coniophoraceae</taxon>
        <taxon>Coniophora</taxon>
    </lineage>
</organism>
<feature type="transmembrane region" description="Helical" evidence="1">
    <location>
        <begin position="64"/>
        <end position="86"/>
    </location>
</feature>
<feature type="transmembrane region" description="Helical" evidence="1">
    <location>
        <begin position="106"/>
        <end position="129"/>
    </location>
</feature>
<proteinExistence type="predicted"/>
<keyword evidence="1" id="KW-0812">Transmembrane</keyword>
<feature type="non-terminal residue" evidence="2">
    <location>
        <position position="137"/>
    </location>
</feature>
<comment type="caution">
    <text evidence="2">The sequence shown here is derived from an EMBL/GenBank/DDBJ whole genome shotgun (WGS) entry which is preliminary data.</text>
</comment>
<dbReference type="RefSeq" id="XP_007765221.1">
    <property type="nucleotide sequence ID" value="XM_007767031.1"/>
</dbReference>
<feature type="non-terminal residue" evidence="2">
    <location>
        <position position="1"/>
    </location>
</feature>
<dbReference type="OrthoDB" id="2756618at2759"/>